<keyword evidence="2" id="KW-1185">Reference proteome</keyword>
<evidence type="ECO:0000313" key="1">
    <source>
        <dbReference type="EMBL" id="PWF22577.1"/>
    </source>
</evidence>
<accession>A0A2V1JW63</accession>
<reference evidence="2" key="1">
    <citation type="submission" date="2018-05" db="EMBL/GenBank/DDBJ databases">
        <authorList>
            <person name="Li Y."/>
        </authorList>
    </citation>
    <scope>NUCLEOTIDE SEQUENCE [LARGE SCALE GENOMIC DNA]</scope>
    <source>
        <strain evidence="2">3d-2-2</strain>
    </source>
</reference>
<dbReference type="AlphaFoldDB" id="A0A2V1JW63"/>
<dbReference type="Proteomes" id="UP000245212">
    <property type="component" value="Unassembled WGS sequence"/>
</dbReference>
<dbReference type="RefSeq" id="WP_109062102.1">
    <property type="nucleotide sequence ID" value="NZ_QETA01000004.1"/>
</dbReference>
<comment type="caution">
    <text evidence="1">The sequence shown here is derived from an EMBL/GenBank/DDBJ whole genome shotgun (WGS) entry which is preliminary data.</text>
</comment>
<dbReference type="InterPro" id="IPR021250">
    <property type="entry name" value="DUF2789"/>
</dbReference>
<name>A0A2V1JW63_9BURK</name>
<protein>
    <submittedName>
        <fullName evidence="1">DUF2789 domain-containing protein</fullName>
    </submittedName>
</protein>
<dbReference type="InterPro" id="IPR038086">
    <property type="entry name" value="DUF2789_sf"/>
</dbReference>
<proteinExistence type="predicted"/>
<evidence type="ECO:0000313" key="2">
    <source>
        <dbReference type="Proteomes" id="UP000245212"/>
    </source>
</evidence>
<gene>
    <name evidence="1" type="ORF">DD235_10860</name>
</gene>
<sequence>MDETTPRMSNLFLQLGLDASDAAIAAFIRNNQLPTNVSILDAPCWSPAQRQFLSEQLKADAPWALIVDQLNESMHEDATKRSTGLD</sequence>
<dbReference type="Gene3D" id="1.10.10.1130">
    <property type="entry name" value="Uncharacterised protein PF10982, DUF2789"/>
    <property type="match status" value="1"/>
</dbReference>
<dbReference type="EMBL" id="QETA01000004">
    <property type="protein sequence ID" value="PWF22577.1"/>
    <property type="molecule type" value="Genomic_DNA"/>
</dbReference>
<organism evidence="1 2">
    <name type="scientific">Corticimicrobacter populi</name>
    <dbReference type="NCBI Taxonomy" id="2175229"/>
    <lineage>
        <taxon>Bacteria</taxon>
        <taxon>Pseudomonadati</taxon>
        <taxon>Pseudomonadota</taxon>
        <taxon>Betaproteobacteria</taxon>
        <taxon>Burkholderiales</taxon>
        <taxon>Alcaligenaceae</taxon>
        <taxon>Corticimicrobacter</taxon>
    </lineage>
</organism>
<dbReference type="Pfam" id="PF10982">
    <property type="entry name" value="DUF2789"/>
    <property type="match status" value="1"/>
</dbReference>